<dbReference type="FunFam" id="2.60.120.260:FF:000016">
    <property type="entry name" value="Contactin-associated protein-like 4 isoform 1"/>
    <property type="match status" value="1"/>
</dbReference>
<dbReference type="InterPro" id="IPR000421">
    <property type="entry name" value="FA58C"/>
</dbReference>
<dbReference type="PROSITE" id="PS50022">
    <property type="entry name" value="FA58C_3"/>
    <property type="match status" value="1"/>
</dbReference>
<dbReference type="CDD" id="cd00057">
    <property type="entry name" value="FA58C"/>
    <property type="match status" value="1"/>
</dbReference>
<dbReference type="AlphaFoldDB" id="A0A913WT15"/>
<dbReference type="PROSITE" id="PS01285">
    <property type="entry name" value="FA58C_1"/>
    <property type="match status" value="1"/>
</dbReference>
<dbReference type="RefSeq" id="XP_020893680.1">
    <property type="nucleotide sequence ID" value="XM_021038021.2"/>
</dbReference>
<dbReference type="SUPFAM" id="SSF49785">
    <property type="entry name" value="Galactose-binding domain-like"/>
    <property type="match status" value="1"/>
</dbReference>
<accession>A0A913WT15</accession>
<proteinExistence type="predicted"/>
<dbReference type="Pfam" id="PF00754">
    <property type="entry name" value="F5_F8_type_C"/>
    <property type="match status" value="1"/>
</dbReference>
<feature type="domain" description="F5/8 type C" evidence="1">
    <location>
        <begin position="38"/>
        <end position="187"/>
    </location>
</feature>
<dbReference type="KEGG" id="epa:110232804"/>
<dbReference type="OMA" id="WEYHISI"/>
<dbReference type="EnsemblMetazoa" id="XM_021038021.2">
    <property type="protein sequence ID" value="XP_020893680.1"/>
    <property type="gene ID" value="LOC110232804"/>
</dbReference>
<dbReference type="SMART" id="SM00231">
    <property type="entry name" value="FA58C"/>
    <property type="match status" value="1"/>
</dbReference>
<dbReference type="OrthoDB" id="5985199at2759"/>
<dbReference type="Proteomes" id="UP000887567">
    <property type="component" value="Unplaced"/>
</dbReference>
<dbReference type="PANTHER" id="PTHR24543:SF291">
    <property type="entry name" value="SMOKE ALARM, ISOFORM D"/>
    <property type="match status" value="1"/>
</dbReference>
<name>A0A913WT15_EXADI</name>
<dbReference type="PANTHER" id="PTHR24543">
    <property type="entry name" value="MULTICOPPER OXIDASE-RELATED"/>
    <property type="match status" value="1"/>
</dbReference>
<dbReference type="InterPro" id="IPR008979">
    <property type="entry name" value="Galactose-bd-like_sf"/>
</dbReference>
<keyword evidence="3" id="KW-1185">Reference proteome</keyword>
<sequence>MGGVYIKIKNDYCSDAYCTTGHICLIDSSKDDYVCKVCNTPLGLESGTIPNNSISASSFGPGREPWRGRLRMTQGSGHSGSWEPKKRKVGEYLQVDFGKICRVTKVATQGRPNHYHRITSYSLSYALNEGTFTDYKVGGTLKVFSGNTDRDTIVTNVLPVPIRCRYIRFVVVTFFAHPAMRAEVYGCPEN</sequence>
<evidence type="ECO:0000259" key="1">
    <source>
        <dbReference type="PROSITE" id="PS50022"/>
    </source>
</evidence>
<reference evidence="2" key="1">
    <citation type="submission" date="2022-11" db="UniProtKB">
        <authorList>
            <consortium name="EnsemblMetazoa"/>
        </authorList>
    </citation>
    <scope>IDENTIFICATION</scope>
</reference>
<protein>
    <recommendedName>
        <fullName evidence="1">F5/8 type C domain-containing protein</fullName>
    </recommendedName>
</protein>
<dbReference type="GeneID" id="110232804"/>
<organism evidence="2 3">
    <name type="scientific">Exaiptasia diaphana</name>
    <name type="common">Tropical sea anemone</name>
    <name type="synonym">Aiptasia pulchella</name>
    <dbReference type="NCBI Taxonomy" id="2652724"/>
    <lineage>
        <taxon>Eukaryota</taxon>
        <taxon>Metazoa</taxon>
        <taxon>Cnidaria</taxon>
        <taxon>Anthozoa</taxon>
        <taxon>Hexacorallia</taxon>
        <taxon>Actiniaria</taxon>
        <taxon>Aiptasiidae</taxon>
        <taxon>Exaiptasia</taxon>
    </lineage>
</organism>
<dbReference type="Gene3D" id="2.60.120.260">
    <property type="entry name" value="Galactose-binding domain-like"/>
    <property type="match status" value="1"/>
</dbReference>
<evidence type="ECO:0000313" key="2">
    <source>
        <dbReference type="EnsemblMetazoa" id="XP_020893680.1"/>
    </source>
</evidence>
<evidence type="ECO:0000313" key="3">
    <source>
        <dbReference type="Proteomes" id="UP000887567"/>
    </source>
</evidence>